<evidence type="ECO:0000259" key="2">
    <source>
        <dbReference type="Pfam" id="PF13358"/>
    </source>
</evidence>
<comment type="caution">
    <text evidence="3">The sequence shown here is derived from an EMBL/GenBank/DDBJ whole genome shotgun (WGS) entry which is preliminary data.</text>
</comment>
<dbReference type="SUPFAM" id="SSF46689">
    <property type="entry name" value="Homeodomain-like"/>
    <property type="match status" value="1"/>
</dbReference>
<keyword evidence="4" id="KW-1185">Reference proteome</keyword>
<dbReference type="GO" id="GO:0003676">
    <property type="term" value="F:nucleic acid binding"/>
    <property type="evidence" value="ECO:0007669"/>
    <property type="project" value="InterPro"/>
</dbReference>
<dbReference type="Proteomes" id="UP000245124">
    <property type="component" value="Unassembled WGS sequence"/>
</dbReference>
<dbReference type="InterPro" id="IPR038717">
    <property type="entry name" value="Tc1-like_DDE_dom"/>
</dbReference>
<protein>
    <submittedName>
        <fullName evidence="3">Transposase</fullName>
    </submittedName>
</protein>
<gene>
    <name evidence="3" type="ORF">NIES4072_69120</name>
</gene>
<dbReference type="Pfam" id="PF13565">
    <property type="entry name" value="HTH_32"/>
    <property type="match status" value="1"/>
</dbReference>
<dbReference type="NCBIfam" id="NF033545">
    <property type="entry name" value="transpos_IS630"/>
    <property type="match status" value="1"/>
</dbReference>
<dbReference type="EMBL" id="BDUD01000002">
    <property type="protein sequence ID" value="GBG23200.1"/>
    <property type="molecule type" value="Genomic_DNA"/>
</dbReference>
<proteinExistence type="predicted"/>
<feature type="transmembrane region" description="Helical" evidence="1">
    <location>
        <begin position="120"/>
        <end position="142"/>
    </location>
</feature>
<name>A0A2R5FWV9_NOSCO</name>
<feature type="domain" description="Tc1-like transposase DDE" evidence="2">
    <location>
        <begin position="187"/>
        <end position="341"/>
    </location>
</feature>
<dbReference type="InterPro" id="IPR036397">
    <property type="entry name" value="RNaseH_sf"/>
</dbReference>
<accession>A0A2R5FWV9</accession>
<dbReference type="InterPro" id="IPR047655">
    <property type="entry name" value="Transpos_IS630-like"/>
</dbReference>
<keyword evidence="1" id="KW-0472">Membrane</keyword>
<sequence length="417" mass="47290">MIGRQKTYRVELTEEKKLLQQQVLARKTGQSKARRGKIILKVDESPDWTDAQIAEEINCSPALVRKWRKRWCQTRSLEEAPRPGRPSLFQAIVKAQVTAIACSKPTDFDIPLARWSCSDIGAHLVTLGIVVAIATSTVWRWLKSERIKPWRFHAWMHRIDDNFVEKATPVLRLYAQAKFLLSAGFWVVCVDEKTSIQARLGLHPNKAAGVEQPVHFAARYVREGATHLFAALSVAEGLIYGCCSPTKTFLDFQTFIISVLIPEAIRRGVRHIYLILDNGSTHAPKQLQAWLNQKQKQEGWSFTVEVVWLPKYASWLDQIEIWFSILQRKLLTPNDFPDSQRFQKLLHRFLQPARIHPCNAIANHPNLRSRNSVNAFPASKNARSTLRSKCRRSLCSCSVNSGISTAATSIVAKAGFS</sequence>
<keyword evidence="1" id="KW-1133">Transmembrane helix</keyword>
<evidence type="ECO:0000313" key="4">
    <source>
        <dbReference type="Proteomes" id="UP000245124"/>
    </source>
</evidence>
<organism evidence="3 4">
    <name type="scientific">Nostoc commune NIES-4072</name>
    <dbReference type="NCBI Taxonomy" id="2005467"/>
    <lineage>
        <taxon>Bacteria</taxon>
        <taxon>Bacillati</taxon>
        <taxon>Cyanobacteriota</taxon>
        <taxon>Cyanophyceae</taxon>
        <taxon>Nostocales</taxon>
        <taxon>Nostocaceae</taxon>
        <taxon>Nostoc</taxon>
    </lineage>
</organism>
<dbReference type="AlphaFoldDB" id="A0A2R5FWV9"/>
<keyword evidence="1" id="KW-0812">Transmembrane</keyword>
<dbReference type="Gene3D" id="3.30.420.10">
    <property type="entry name" value="Ribonuclease H-like superfamily/Ribonuclease H"/>
    <property type="match status" value="1"/>
</dbReference>
<evidence type="ECO:0000256" key="1">
    <source>
        <dbReference type="SAM" id="Phobius"/>
    </source>
</evidence>
<dbReference type="Pfam" id="PF13358">
    <property type="entry name" value="DDE_3"/>
    <property type="match status" value="1"/>
</dbReference>
<evidence type="ECO:0000313" key="3">
    <source>
        <dbReference type="EMBL" id="GBG23200.1"/>
    </source>
</evidence>
<reference evidence="3 4" key="1">
    <citation type="submission" date="2017-06" db="EMBL/GenBank/DDBJ databases">
        <title>Genome sequencing of cyanobaciteial culture collection at National Institute for Environmental Studies (NIES).</title>
        <authorList>
            <person name="Hirose Y."/>
            <person name="Shimura Y."/>
            <person name="Fujisawa T."/>
            <person name="Nakamura Y."/>
            <person name="Kawachi M."/>
        </authorList>
    </citation>
    <scope>NUCLEOTIDE SEQUENCE [LARGE SCALE GENOMIC DNA]</scope>
    <source>
        <strain evidence="3 4">NIES-4072</strain>
    </source>
</reference>
<dbReference type="InterPro" id="IPR009057">
    <property type="entry name" value="Homeodomain-like_sf"/>
</dbReference>
<dbReference type="OrthoDB" id="529267at2"/>